<dbReference type="InterPro" id="IPR001789">
    <property type="entry name" value="Sig_transdc_resp-reg_receiver"/>
</dbReference>
<evidence type="ECO:0000256" key="2">
    <source>
        <dbReference type="PROSITE-ProRule" id="PRU00169"/>
    </source>
</evidence>
<sequence>MRSRTFTPTRSQVWTAARFIAQSIPPRVLIVDDYIDSADALAAFLATAGFETRVAYNGCDALEIANEWHPDSIVLDIAMPGVSGLAVARTLRESPATASVPLLAYTAYETGDNYAQLRDGGFDGVCAKPIDPLMVVEILATLLGTATLNRTYPFRPS</sequence>
<dbReference type="SMART" id="SM00448">
    <property type="entry name" value="REC"/>
    <property type="match status" value="1"/>
</dbReference>
<dbReference type="SUPFAM" id="SSF52172">
    <property type="entry name" value="CheY-like"/>
    <property type="match status" value="1"/>
</dbReference>
<evidence type="ECO:0000256" key="1">
    <source>
        <dbReference type="ARBA" id="ARBA00022553"/>
    </source>
</evidence>
<dbReference type="InterPro" id="IPR050595">
    <property type="entry name" value="Bact_response_regulator"/>
</dbReference>
<feature type="modified residue" description="4-aspartylphosphate" evidence="2">
    <location>
        <position position="76"/>
    </location>
</feature>
<feature type="domain" description="Response regulatory" evidence="3">
    <location>
        <begin position="27"/>
        <end position="143"/>
    </location>
</feature>
<name>A0ABU9Q3U9_9BURK</name>
<dbReference type="PROSITE" id="PS50110">
    <property type="entry name" value="RESPONSE_REGULATORY"/>
    <property type="match status" value="1"/>
</dbReference>
<dbReference type="Proteomes" id="UP001494588">
    <property type="component" value="Unassembled WGS sequence"/>
</dbReference>
<evidence type="ECO:0000313" key="5">
    <source>
        <dbReference type="Proteomes" id="UP001494588"/>
    </source>
</evidence>
<dbReference type="RefSeq" id="WP_201648621.1">
    <property type="nucleotide sequence ID" value="NZ_CAJHCS010000002.1"/>
</dbReference>
<keyword evidence="5" id="KW-1185">Reference proteome</keyword>
<dbReference type="Gene3D" id="3.40.50.2300">
    <property type="match status" value="1"/>
</dbReference>
<dbReference type="Pfam" id="PF00072">
    <property type="entry name" value="Response_reg"/>
    <property type="match status" value="1"/>
</dbReference>
<keyword evidence="1 2" id="KW-0597">Phosphoprotein</keyword>
<comment type="caution">
    <text evidence="4">The sequence shown here is derived from an EMBL/GenBank/DDBJ whole genome shotgun (WGS) entry which is preliminary data.</text>
</comment>
<protein>
    <submittedName>
        <fullName evidence="4">Response regulator</fullName>
    </submittedName>
</protein>
<proteinExistence type="predicted"/>
<evidence type="ECO:0000313" key="4">
    <source>
        <dbReference type="EMBL" id="MEM5284109.1"/>
    </source>
</evidence>
<dbReference type="InterPro" id="IPR011006">
    <property type="entry name" value="CheY-like_superfamily"/>
</dbReference>
<accession>A0ABU9Q3U9</accession>
<reference evidence="4 5" key="1">
    <citation type="submission" date="2024-01" db="EMBL/GenBank/DDBJ databases">
        <title>The diversity of rhizobia nodulating Mimosa spp. in eleven states of Brazil covering several biomes is determined by host plant, location, and edaphic factors.</title>
        <authorList>
            <person name="Rouws L."/>
            <person name="Barauna A."/>
            <person name="Beukes C."/>
            <person name="De Faria S.M."/>
            <person name="Gross E."/>
            <person name="Dos Reis Junior F.B."/>
            <person name="Simon M."/>
            <person name="Maluk M."/>
            <person name="Odee D.W."/>
            <person name="Kenicer G."/>
            <person name="Young J.P.W."/>
            <person name="Reis V.M."/>
            <person name="Zilli J."/>
            <person name="James E.K."/>
        </authorList>
    </citation>
    <scope>NUCLEOTIDE SEQUENCE [LARGE SCALE GENOMIC DNA]</scope>
    <source>
        <strain evidence="4 5">JPY77</strain>
    </source>
</reference>
<dbReference type="PANTHER" id="PTHR44591">
    <property type="entry name" value="STRESS RESPONSE REGULATOR PROTEIN 1"/>
    <property type="match status" value="1"/>
</dbReference>
<dbReference type="PANTHER" id="PTHR44591:SF3">
    <property type="entry name" value="RESPONSE REGULATORY DOMAIN-CONTAINING PROTEIN"/>
    <property type="match status" value="1"/>
</dbReference>
<organism evidence="4 5">
    <name type="scientific">Paraburkholderia sabiae</name>
    <dbReference type="NCBI Taxonomy" id="273251"/>
    <lineage>
        <taxon>Bacteria</taxon>
        <taxon>Pseudomonadati</taxon>
        <taxon>Pseudomonadota</taxon>
        <taxon>Betaproteobacteria</taxon>
        <taxon>Burkholderiales</taxon>
        <taxon>Burkholderiaceae</taxon>
        <taxon>Paraburkholderia</taxon>
    </lineage>
</organism>
<gene>
    <name evidence="4" type="ORF">V4C55_00260</name>
</gene>
<dbReference type="EMBL" id="JAZHGC010000001">
    <property type="protein sequence ID" value="MEM5284109.1"/>
    <property type="molecule type" value="Genomic_DNA"/>
</dbReference>
<evidence type="ECO:0000259" key="3">
    <source>
        <dbReference type="PROSITE" id="PS50110"/>
    </source>
</evidence>